<dbReference type="Proteomes" id="UP000005540">
    <property type="component" value="Unassembled WGS sequence"/>
</dbReference>
<dbReference type="RefSeq" id="WP_007547635.1">
    <property type="nucleotide sequence ID" value="NZ_ABZS01000142.1"/>
</dbReference>
<proteinExistence type="predicted"/>
<gene>
    <name evidence="3" type="ORF">SULYE_1348</name>
</gene>
<sequence>MVILWEAFLVFGSIISIYYLTSIYLKKEERYKQFLQLMILSISHKLGNKISILNINLELIKSSCKNQAVDRLEKSLTSLNEDLKTLLNTFKKLQFERKEEERFRVDELVLKLLEEFKPFEKKVFLKLKPLKSFKNRSDIEGIIQIILENAFKYSENKVYIKIYKSNLIIKNDIKNKIESGSGLGLLIVEELSKLNNLKVIKRVKGKYFTVCLAF</sequence>
<evidence type="ECO:0000313" key="4">
    <source>
        <dbReference type="Proteomes" id="UP000005540"/>
    </source>
</evidence>
<dbReference type="EMBL" id="ABZS01000142">
    <property type="protein sequence ID" value="EEP60153.1"/>
    <property type="molecule type" value="Genomic_DNA"/>
</dbReference>
<comment type="caution">
    <text evidence="3">The sequence shown here is derived from an EMBL/GenBank/DDBJ whole genome shotgun (WGS) entry which is preliminary data.</text>
</comment>
<dbReference type="AlphaFoldDB" id="C4FL94"/>
<evidence type="ECO:0000313" key="3">
    <source>
        <dbReference type="EMBL" id="EEP60153.1"/>
    </source>
</evidence>
<feature type="coiled-coil region" evidence="1">
    <location>
        <begin position="69"/>
        <end position="96"/>
    </location>
</feature>
<name>C4FL94_9AQUI</name>
<evidence type="ECO:0000256" key="1">
    <source>
        <dbReference type="SAM" id="Coils"/>
    </source>
</evidence>
<keyword evidence="4" id="KW-1185">Reference proteome</keyword>
<reference evidence="3 4" key="1">
    <citation type="submission" date="2009-04" db="EMBL/GenBank/DDBJ databases">
        <authorList>
            <person name="Reysenbach A.-L."/>
            <person name="Heidelberg J.F."/>
            <person name="Nelson W.C."/>
        </authorList>
    </citation>
    <scope>NUCLEOTIDE SEQUENCE [LARGE SCALE GENOMIC DNA]</scope>
    <source>
        <strain evidence="3 4">SS-5</strain>
    </source>
</reference>
<dbReference type="InterPro" id="IPR036890">
    <property type="entry name" value="HATPase_C_sf"/>
</dbReference>
<keyword evidence="1" id="KW-0175">Coiled coil</keyword>
<keyword evidence="2" id="KW-0472">Membrane</keyword>
<keyword evidence="2" id="KW-0812">Transmembrane</keyword>
<accession>C4FL94</accession>
<organism evidence="3 4">
    <name type="scientific">Sulfurihydrogenibium yellowstonense SS-5</name>
    <dbReference type="NCBI Taxonomy" id="432331"/>
    <lineage>
        <taxon>Bacteria</taxon>
        <taxon>Pseudomonadati</taxon>
        <taxon>Aquificota</taxon>
        <taxon>Aquificia</taxon>
        <taxon>Aquificales</taxon>
        <taxon>Hydrogenothermaceae</taxon>
        <taxon>Sulfurihydrogenibium</taxon>
    </lineage>
</organism>
<dbReference type="SUPFAM" id="SSF55874">
    <property type="entry name" value="ATPase domain of HSP90 chaperone/DNA topoisomerase II/histidine kinase"/>
    <property type="match status" value="1"/>
</dbReference>
<feature type="transmembrane region" description="Helical" evidence="2">
    <location>
        <begin position="6"/>
        <end position="25"/>
    </location>
</feature>
<keyword evidence="2" id="KW-1133">Transmembrane helix</keyword>
<evidence type="ECO:0008006" key="5">
    <source>
        <dbReference type="Google" id="ProtNLM"/>
    </source>
</evidence>
<evidence type="ECO:0000256" key="2">
    <source>
        <dbReference type="SAM" id="Phobius"/>
    </source>
</evidence>
<protein>
    <recommendedName>
        <fullName evidence="5">Histidine kinase domain-containing protein</fullName>
    </recommendedName>
</protein>